<comment type="subcellular location">
    <subcellularLocation>
        <location evidence="1">Chromosome</location>
    </subcellularLocation>
</comment>
<reference evidence="11" key="1">
    <citation type="submission" date="2017-02" db="UniProtKB">
        <authorList>
            <consortium name="WormBaseParasite"/>
        </authorList>
    </citation>
    <scope>IDENTIFICATION</scope>
</reference>
<dbReference type="PANTHER" id="PTHR14418">
    <property type="entry name" value="CONDENSIN COMPLEX SUBUNIT 3-RELATED"/>
    <property type="match status" value="1"/>
</dbReference>
<evidence type="ECO:0000313" key="11">
    <source>
        <dbReference type="WBParaSite" id="ASIM_0001786201-mRNA-1"/>
    </source>
</evidence>
<name>A0A0M3KA66_ANISI</name>
<evidence type="ECO:0000256" key="7">
    <source>
        <dbReference type="SAM" id="MobiDB-lite"/>
    </source>
</evidence>
<dbReference type="WBParaSite" id="ASIM_0001786201-mRNA-1">
    <property type="protein sequence ID" value="ASIM_0001786201-mRNA-1"/>
    <property type="gene ID" value="ASIM_0001786201"/>
</dbReference>
<evidence type="ECO:0000256" key="5">
    <source>
        <dbReference type="ARBA" id="ARBA00023067"/>
    </source>
</evidence>
<dbReference type="OrthoDB" id="27187at2759"/>
<dbReference type="EMBL" id="UYRR01033924">
    <property type="protein sequence ID" value="VDK59944.1"/>
    <property type="molecule type" value="Genomic_DNA"/>
</dbReference>
<accession>A0A0M3KA66</accession>
<dbReference type="GO" id="GO:0051301">
    <property type="term" value="P:cell division"/>
    <property type="evidence" value="ECO:0007669"/>
    <property type="project" value="UniProtKB-KW"/>
</dbReference>
<dbReference type="PANTHER" id="PTHR14418:SF5">
    <property type="entry name" value="CONDENSIN COMPLEX SUBUNIT 3"/>
    <property type="match status" value="1"/>
</dbReference>
<evidence type="ECO:0000256" key="3">
    <source>
        <dbReference type="ARBA" id="ARBA00022618"/>
    </source>
</evidence>
<keyword evidence="10" id="KW-1185">Reference proteome</keyword>
<dbReference type="InterPro" id="IPR027165">
    <property type="entry name" value="CND3"/>
</dbReference>
<evidence type="ECO:0000256" key="1">
    <source>
        <dbReference type="ARBA" id="ARBA00004286"/>
    </source>
</evidence>
<dbReference type="GO" id="GO:0005737">
    <property type="term" value="C:cytoplasm"/>
    <property type="evidence" value="ECO:0007669"/>
    <property type="project" value="TreeGrafter"/>
</dbReference>
<dbReference type="GO" id="GO:0000796">
    <property type="term" value="C:condensin complex"/>
    <property type="evidence" value="ECO:0007669"/>
    <property type="project" value="InterPro"/>
</dbReference>
<evidence type="ECO:0000259" key="8">
    <source>
        <dbReference type="Pfam" id="PF12719"/>
    </source>
</evidence>
<evidence type="ECO:0000256" key="2">
    <source>
        <dbReference type="ARBA" id="ARBA00022454"/>
    </source>
</evidence>
<evidence type="ECO:0000313" key="10">
    <source>
        <dbReference type="Proteomes" id="UP000267096"/>
    </source>
</evidence>
<keyword evidence="6" id="KW-0131">Cell cycle</keyword>
<reference evidence="9 10" key="2">
    <citation type="submission" date="2018-11" db="EMBL/GenBank/DDBJ databases">
        <authorList>
            <consortium name="Pathogen Informatics"/>
        </authorList>
    </citation>
    <scope>NUCLEOTIDE SEQUENCE [LARGE SCALE GENOMIC DNA]</scope>
</reference>
<evidence type="ECO:0000313" key="9">
    <source>
        <dbReference type="EMBL" id="VDK59944.1"/>
    </source>
</evidence>
<keyword evidence="3" id="KW-0132">Cell division</keyword>
<organism evidence="11">
    <name type="scientific">Anisakis simplex</name>
    <name type="common">Herring worm</name>
    <dbReference type="NCBI Taxonomy" id="6269"/>
    <lineage>
        <taxon>Eukaryota</taxon>
        <taxon>Metazoa</taxon>
        <taxon>Ecdysozoa</taxon>
        <taxon>Nematoda</taxon>
        <taxon>Chromadorea</taxon>
        <taxon>Rhabditida</taxon>
        <taxon>Spirurina</taxon>
        <taxon>Ascaridomorpha</taxon>
        <taxon>Ascaridoidea</taxon>
        <taxon>Anisakidae</taxon>
        <taxon>Anisakis</taxon>
        <taxon>Anisakis simplex complex</taxon>
    </lineage>
</organism>
<evidence type="ECO:0000256" key="4">
    <source>
        <dbReference type="ARBA" id="ARBA00022776"/>
    </source>
</evidence>
<keyword evidence="2" id="KW-0158">Chromosome</keyword>
<dbReference type="GO" id="GO:0007076">
    <property type="term" value="P:mitotic chromosome condensation"/>
    <property type="evidence" value="ECO:0007669"/>
    <property type="project" value="InterPro"/>
</dbReference>
<dbReference type="GO" id="GO:0000793">
    <property type="term" value="C:condensed chromosome"/>
    <property type="evidence" value="ECO:0007669"/>
    <property type="project" value="TreeGrafter"/>
</dbReference>
<dbReference type="Proteomes" id="UP000267096">
    <property type="component" value="Unassembled WGS sequence"/>
</dbReference>
<feature type="compositionally biased region" description="Basic and acidic residues" evidence="7">
    <location>
        <begin position="24"/>
        <end position="38"/>
    </location>
</feature>
<evidence type="ECO:0000256" key="6">
    <source>
        <dbReference type="ARBA" id="ARBA00023306"/>
    </source>
</evidence>
<dbReference type="Pfam" id="PF12719">
    <property type="entry name" value="Cnd3"/>
    <property type="match status" value="1"/>
</dbReference>
<dbReference type="AlphaFoldDB" id="A0A0M3KA66"/>
<dbReference type="SUPFAM" id="SSF48371">
    <property type="entry name" value="ARM repeat"/>
    <property type="match status" value="1"/>
</dbReference>
<proteinExistence type="predicted"/>
<keyword evidence="4" id="KW-0498">Mitosis</keyword>
<gene>
    <name evidence="9" type="ORF">ASIM_LOCUS17264</name>
</gene>
<dbReference type="InterPro" id="IPR025977">
    <property type="entry name" value="Cnd3_C"/>
</dbReference>
<sequence length="737" mass="83767">MARSKQKKVENRDSGEINDAAGKVTEKSATKPLSEQRKSRLKNNVTASRSEEELKYFLKCVRFAMELTCEKSTEKERRSNCIRVVAYVAVVLAKDGKLQLLEALVKFCQESQSNDCFIQLHDVTVVAARTQICFLIGMLFNADLIMNERAFEARDSLPIDQSVIPSDLKNSLYQILLQRRLDSSAAVRVEVLKGVSMIQHDCLTETKGGQSRGPFITPLQVLRKHFRDESSDCQLVAVRTISLAAKPEIDLMVEMALGSASTKVRRAALSRLAKDVDLKALSIAQRMELLKLMMQSRELRITFLASIHCDALNEMLNEWLTGATDRESNLSDDDVIDTSEYCFASTKLLRFLEPFNDEKTSHDLLVVAFRRCRERLLLQNAEVHEFVKKFIENANDTMTHSHSYNNLLNRKLTTLEQANAIFVWRCMVDFCEQETTSDADWIECRYRLLPTLHTFCDFVTKFTTLKSLYDDGEAGAAFKQFALLQLLKLLSCFDMDDPVGKQSLRNLSEMILTNRQLDVSNEIVNTIVRHMYTYVWPNPQDNDDALSTICDLTSSMVHKSINPNATMLLVNETISLSGHLPNADTTIAHADNEVDEETLLRCIRIVSAVLKTNRYRVMTALLRGLLENLIEKGVVSMNSECRILALESMGIIAMYDERIAFEKVILIKDTLEVDDDLKPTSLNILCNMCLLHGYANVSKWFAGSAVDFCDPRNDLIKVFVEFINDKVRKKRSYLQKL</sequence>
<dbReference type="InterPro" id="IPR016024">
    <property type="entry name" value="ARM-type_fold"/>
</dbReference>
<keyword evidence="5" id="KW-0226">DNA condensation</keyword>
<protein>
    <submittedName>
        <fullName evidence="11">Cnd3 domain-containing protein</fullName>
    </submittedName>
</protein>
<feature type="region of interest" description="Disordered" evidence="7">
    <location>
        <begin position="1"/>
        <end position="44"/>
    </location>
</feature>
<feature type="domain" description="Nuclear condensin complex subunit 3 C-terminal" evidence="8">
    <location>
        <begin position="601"/>
        <end position="725"/>
    </location>
</feature>